<feature type="non-terminal residue" evidence="1">
    <location>
        <position position="45"/>
    </location>
</feature>
<dbReference type="AlphaFoldDB" id="A0A4Y9IJQ7"/>
<proteinExistence type="predicted"/>
<gene>
    <name evidence="1" type="ORF">E4T88_16815</name>
</gene>
<dbReference type="EMBL" id="SPPK01000010">
    <property type="protein sequence ID" value="TFU86834.1"/>
    <property type="molecule type" value="Genomic_DNA"/>
</dbReference>
<organism evidence="1 2">
    <name type="scientific">Dysgonomonas mossii</name>
    <dbReference type="NCBI Taxonomy" id="163665"/>
    <lineage>
        <taxon>Bacteria</taxon>
        <taxon>Pseudomonadati</taxon>
        <taxon>Bacteroidota</taxon>
        <taxon>Bacteroidia</taxon>
        <taxon>Bacteroidales</taxon>
        <taxon>Dysgonomonadaceae</taxon>
        <taxon>Dysgonomonas</taxon>
    </lineage>
</organism>
<accession>A0A4Y9IJQ7</accession>
<comment type="caution">
    <text evidence="1">The sequence shown here is derived from an EMBL/GenBank/DDBJ whole genome shotgun (WGS) entry which is preliminary data.</text>
</comment>
<evidence type="ECO:0000313" key="1">
    <source>
        <dbReference type="EMBL" id="TFU86834.1"/>
    </source>
</evidence>
<sequence>MLPYLYIARELNTHFYLDVQGNLSFTEQYVDGKDKLKTAFMVGPG</sequence>
<protein>
    <submittedName>
        <fullName evidence="1">OmpA family protein</fullName>
    </submittedName>
</protein>
<dbReference type="Proteomes" id="UP000298285">
    <property type="component" value="Unassembled WGS sequence"/>
</dbReference>
<reference evidence="1 2" key="1">
    <citation type="submission" date="2019-03" db="EMBL/GenBank/DDBJ databases">
        <title>Diversity of the mouse oral microbiome.</title>
        <authorList>
            <person name="Joseph S."/>
            <person name="Aduse-Opoku J."/>
            <person name="Curtis M."/>
            <person name="Wade W."/>
            <person name="Hashim A."/>
        </authorList>
    </citation>
    <scope>NUCLEOTIDE SEQUENCE [LARGE SCALE GENOMIC DNA]</scope>
    <source>
        <strain evidence="1 2">P11</strain>
    </source>
</reference>
<name>A0A4Y9IJQ7_9BACT</name>
<evidence type="ECO:0000313" key="2">
    <source>
        <dbReference type="Proteomes" id="UP000298285"/>
    </source>
</evidence>